<name>A0ABR2I7S1_9EUKA</name>
<comment type="caution">
    <text evidence="2">The sequence shown here is derived from an EMBL/GenBank/DDBJ whole genome shotgun (WGS) entry which is preliminary data.</text>
</comment>
<organism evidence="2 3">
    <name type="scientific">Tritrichomonas musculus</name>
    <dbReference type="NCBI Taxonomy" id="1915356"/>
    <lineage>
        <taxon>Eukaryota</taxon>
        <taxon>Metamonada</taxon>
        <taxon>Parabasalia</taxon>
        <taxon>Tritrichomonadida</taxon>
        <taxon>Tritrichomonadidae</taxon>
        <taxon>Tritrichomonas</taxon>
    </lineage>
</organism>
<keyword evidence="3" id="KW-1185">Reference proteome</keyword>
<evidence type="ECO:0000313" key="2">
    <source>
        <dbReference type="EMBL" id="KAK8857942.1"/>
    </source>
</evidence>
<dbReference type="EMBL" id="JAPFFF010000019">
    <property type="protein sequence ID" value="KAK8857942.1"/>
    <property type="molecule type" value="Genomic_DNA"/>
</dbReference>
<evidence type="ECO:0000256" key="1">
    <source>
        <dbReference type="SAM" id="Phobius"/>
    </source>
</evidence>
<protein>
    <submittedName>
        <fullName evidence="2">Uncharacterized protein</fullName>
    </submittedName>
</protein>
<keyword evidence="1" id="KW-0812">Transmembrane</keyword>
<dbReference type="Proteomes" id="UP001470230">
    <property type="component" value="Unassembled WGS sequence"/>
</dbReference>
<proteinExistence type="predicted"/>
<reference evidence="2 3" key="1">
    <citation type="submission" date="2024-04" db="EMBL/GenBank/DDBJ databases">
        <title>Tritrichomonas musculus Genome.</title>
        <authorList>
            <person name="Alves-Ferreira E."/>
            <person name="Grigg M."/>
            <person name="Lorenzi H."/>
            <person name="Galac M."/>
        </authorList>
    </citation>
    <scope>NUCLEOTIDE SEQUENCE [LARGE SCALE GENOMIC DNA]</scope>
    <source>
        <strain evidence="2 3">EAF2021</strain>
    </source>
</reference>
<keyword evidence="1" id="KW-0472">Membrane</keyword>
<evidence type="ECO:0000313" key="3">
    <source>
        <dbReference type="Proteomes" id="UP001470230"/>
    </source>
</evidence>
<keyword evidence="1" id="KW-1133">Transmembrane helix</keyword>
<feature type="transmembrane region" description="Helical" evidence="1">
    <location>
        <begin position="64"/>
        <end position="88"/>
    </location>
</feature>
<gene>
    <name evidence="2" type="ORF">M9Y10_013041</name>
</gene>
<accession>A0ABR2I7S1</accession>
<feature type="transmembrane region" description="Helical" evidence="1">
    <location>
        <begin position="20"/>
        <end position="43"/>
    </location>
</feature>
<sequence>MAMLHQFLTLDSSSHNYGLTHFLCIIPISAFELFIMQGYIACATNMPPFKWSNMHDRVYLGQPWISMMWLAIDTVLSFVLFVIFNVVLPRPFGNPLLKVNELCSKDGWSKLFGKKKKSIKVGNQTGAALALENVTKRYDK</sequence>